<dbReference type="EMBL" id="QYYD01000005">
    <property type="protein sequence ID" value="RJF76366.1"/>
    <property type="molecule type" value="Genomic_DNA"/>
</dbReference>
<keyword evidence="1" id="KW-0812">Transmembrane</keyword>
<sequence length="150" mass="15765">MSRASAMARLTTPTYVAVLMLLVLALTFGLGAFRLGFWLDDAPGPGVLPLAVSIALLVLLVLVVREPLPADESAFALAPAAAILATIVYAIVVPYTGFVIATLALLIVWIRGFYGQSMLRAVVASVGLTASGLVIFPFLLKVPMQLGPAW</sequence>
<feature type="transmembrane region" description="Helical" evidence="1">
    <location>
        <begin position="121"/>
        <end position="140"/>
    </location>
</feature>
<feature type="transmembrane region" description="Helical" evidence="1">
    <location>
        <begin position="12"/>
        <end position="33"/>
    </location>
</feature>
<evidence type="ECO:0000256" key="1">
    <source>
        <dbReference type="SAM" id="Phobius"/>
    </source>
</evidence>
<dbReference type="InterPro" id="IPR009936">
    <property type="entry name" value="DUF1468"/>
</dbReference>
<dbReference type="RefSeq" id="WP_119855835.1">
    <property type="nucleotide sequence ID" value="NZ_QYYD01000005.1"/>
</dbReference>
<feature type="domain" description="DUF1468" evidence="2">
    <location>
        <begin position="17"/>
        <end position="144"/>
    </location>
</feature>
<name>A0A418VJV4_RHOPL</name>
<evidence type="ECO:0000313" key="3">
    <source>
        <dbReference type="EMBL" id="RJF76366.1"/>
    </source>
</evidence>
<evidence type="ECO:0000313" key="4">
    <source>
        <dbReference type="Proteomes" id="UP000285523"/>
    </source>
</evidence>
<keyword evidence="1" id="KW-0472">Membrane</keyword>
<dbReference type="AlphaFoldDB" id="A0A418VJV4"/>
<comment type="caution">
    <text evidence="3">The sequence shown here is derived from an EMBL/GenBank/DDBJ whole genome shotgun (WGS) entry which is preliminary data.</text>
</comment>
<accession>A0A418VJV4</accession>
<dbReference type="Pfam" id="PF07331">
    <property type="entry name" value="TctB"/>
    <property type="match status" value="1"/>
</dbReference>
<protein>
    <recommendedName>
        <fullName evidence="2">DUF1468 domain-containing protein</fullName>
    </recommendedName>
</protein>
<feature type="transmembrane region" description="Helical" evidence="1">
    <location>
        <begin position="75"/>
        <end position="92"/>
    </location>
</feature>
<evidence type="ECO:0000259" key="2">
    <source>
        <dbReference type="Pfam" id="PF07331"/>
    </source>
</evidence>
<dbReference type="Proteomes" id="UP000285523">
    <property type="component" value="Unassembled WGS sequence"/>
</dbReference>
<organism evidence="3 4">
    <name type="scientific">Rhodopseudomonas palustris</name>
    <dbReference type="NCBI Taxonomy" id="1076"/>
    <lineage>
        <taxon>Bacteria</taxon>
        <taxon>Pseudomonadati</taxon>
        <taxon>Pseudomonadota</taxon>
        <taxon>Alphaproteobacteria</taxon>
        <taxon>Hyphomicrobiales</taxon>
        <taxon>Nitrobacteraceae</taxon>
        <taxon>Rhodopseudomonas</taxon>
    </lineage>
</organism>
<dbReference type="OrthoDB" id="9794684at2"/>
<gene>
    <name evidence="3" type="ORF">D4Q52_07080</name>
</gene>
<keyword evidence="1" id="KW-1133">Transmembrane helix</keyword>
<reference evidence="3 4" key="1">
    <citation type="submission" date="2018-09" db="EMBL/GenBank/DDBJ databases">
        <title>Draft genome sequence of Rhodopseudomonas palustris 2.1.18.</title>
        <authorList>
            <person name="Robertson S.L."/>
            <person name="Meyer T.E."/>
            <person name="Kyndt J.A."/>
        </authorList>
    </citation>
    <scope>NUCLEOTIDE SEQUENCE [LARGE SCALE GENOMIC DNA]</scope>
    <source>
        <strain evidence="3 4">2.1.18</strain>
    </source>
</reference>
<feature type="transmembrane region" description="Helical" evidence="1">
    <location>
        <begin position="45"/>
        <end position="63"/>
    </location>
</feature>
<proteinExistence type="predicted"/>